<dbReference type="NCBIfam" id="NF004196">
    <property type="entry name" value="PRK05650.1"/>
    <property type="match status" value="1"/>
</dbReference>
<keyword evidence="5" id="KW-1185">Reference proteome</keyword>
<comment type="similarity">
    <text evidence="1 3">Belongs to the short-chain dehydrogenases/reductases (SDR) family.</text>
</comment>
<dbReference type="Gene3D" id="3.40.50.720">
    <property type="entry name" value="NAD(P)-binding Rossmann-like Domain"/>
    <property type="match status" value="1"/>
</dbReference>
<evidence type="ECO:0000313" key="5">
    <source>
        <dbReference type="Proteomes" id="UP000000683"/>
    </source>
</evidence>
<dbReference type="GO" id="GO:0016020">
    <property type="term" value="C:membrane"/>
    <property type="evidence" value="ECO:0007669"/>
    <property type="project" value="TreeGrafter"/>
</dbReference>
<dbReference type="AlphaFoldDB" id="F5ZC54"/>
<gene>
    <name evidence="4" type="ordered locus">ambt_04110</name>
</gene>
<dbReference type="RefSeq" id="WP_013783313.1">
    <property type="nucleotide sequence ID" value="NC_015554.1"/>
</dbReference>
<reference evidence="4 5" key="1">
    <citation type="journal article" date="2011" name="J. Bacteriol.">
        <title>Complete genome sequence of the polycyclic aromatic hydrocarbon-degrading bacterium Alteromonas sp. strain SN2.</title>
        <authorList>
            <person name="Jin H.M."/>
            <person name="Jeong H."/>
            <person name="Moon E.J."/>
            <person name="Math R.K."/>
            <person name="Lee K."/>
            <person name="Kim H.J."/>
            <person name="Jeon C.O."/>
            <person name="Oh T.K."/>
            <person name="Kim J.F."/>
        </authorList>
    </citation>
    <scope>NUCLEOTIDE SEQUENCE [LARGE SCALE GENOMIC DNA]</scope>
    <source>
        <strain evidence="5">JCM 17741 / KACC 18427 / KCTC 11700BP / SN2</strain>
    </source>
</reference>
<dbReference type="InterPro" id="IPR002347">
    <property type="entry name" value="SDR_fam"/>
</dbReference>
<dbReference type="PRINTS" id="PR00081">
    <property type="entry name" value="GDHRDH"/>
</dbReference>
<dbReference type="Proteomes" id="UP000000683">
    <property type="component" value="Chromosome"/>
</dbReference>
<dbReference type="EMBL" id="CP002339">
    <property type="protein sequence ID" value="AEF02372.1"/>
    <property type="molecule type" value="Genomic_DNA"/>
</dbReference>
<organism evidence="4 5">
    <name type="scientific">Alteromonas naphthalenivorans</name>
    <dbReference type="NCBI Taxonomy" id="715451"/>
    <lineage>
        <taxon>Bacteria</taxon>
        <taxon>Pseudomonadati</taxon>
        <taxon>Pseudomonadota</taxon>
        <taxon>Gammaproteobacteria</taxon>
        <taxon>Alteromonadales</taxon>
        <taxon>Alteromonadaceae</taxon>
        <taxon>Alteromonas/Salinimonas group</taxon>
        <taxon>Alteromonas</taxon>
    </lineage>
</organism>
<dbReference type="CDD" id="cd05233">
    <property type="entry name" value="SDR_c"/>
    <property type="match status" value="1"/>
</dbReference>
<dbReference type="OrthoDB" id="4690547at2"/>
<protein>
    <submittedName>
        <fullName evidence="4">Short chain dehydrogenase</fullName>
    </submittedName>
</protein>
<dbReference type="InterPro" id="IPR036291">
    <property type="entry name" value="NAD(P)-bd_dom_sf"/>
</dbReference>
<evidence type="ECO:0000256" key="2">
    <source>
        <dbReference type="ARBA" id="ARBA00023002"/>
    </source>
</evidence>
<dbReference type="eggNOG" id="COG1028">
    <property type="taxonomic scope" value="Bacteria"/>
</dbReference>
<dbReference type="KEGG" id="alt:ambt_04110"/>
<sequence>MGTETNNIKTNNLKTDNKEKRILITGGATGLGQAIALALSEQPGKNGEQLKICIADIHEQRGQETLALLTEKGTEAFYQPCDITQDDDVANLVTAIEARWGGVDVVFNNAGVASGGSLSDESIAQWKWIFDINLLGMVRVSKAMLPLFKAQGAGYFVNIASQAGLTPIPYMNSYNAVKAAVVSLSETMKLELAPDNIDVSVVCPSFFKTNLDESMRSDNPAMHKMMARFFKKADMTKEEVAQSICDQVAKKRFLILTHKLGKRAFLMKKLLPTQMYINNMLKQTKAMKRAMEKR</sequence>
<evidence type="ECO:0000313" key="4">
    <source>
        <dbReference type="EMBL" id="AEF02372.1"/>
    </source>
</evidence>
<dbReference type="GO" id="GO:0016491">
    <property type="term" value="F:oxidoreductase activity"/>
    <property type="evidence" value="ECO:0007669"/>
    <property type="project" value="UniProtKB-KW"/>
</dbReference>
<dbReference type="Pfam" id="PF00106">
    <property type="entry name" value="adh_short"/>
    <property type="match status" value="1"/>
</dbReference>
<dbReference type="HOGENOM" id="CLU_010194_2_1_6"/>
<accession>F5ZC54</accession>
<evidence type="ECO:0000256" key="3">
    <source>
        <dbReference type="RuleBase" id="RU000363"/>
    </source>
</evidence>
<dbReference type="PRINTS" id="PR00080">
    <property type="entry name" value="SDRFAMILY"/>
</dbReference>
<proteinExistence type="inferred from homology"/>
<dbReference type="PANTHER" id="PTHR44196:SF1">
    <property type="entry name" value="DEHYDROGENASE_REDUCTASE SDR FAMILY MEMBER 7B"/>
    <property type="match status" value="1"/>
</dbReference>
<name>F5ZC54_ALTNA</name>
<keyword evidence="2" id="KW-0560">Oxidoreductase</keyword>
<dbReference type="SUPFAM" id="SSF51735">
    <property type="entry name" value="NAD(P)-binding Rossmann-fold domains"/>
    <property type="match status" value="1"/>
</dbReference>
<dbReference type="PANTHER" id="PTHR44196">
    <property type="entry name" value="DEHYDROGENASE/REDUCTASE SDR FAMILY MEMBER 7B"/>
    <property type="match status" value="1"/>
</dbReference>
<evidence type="ECO:0000256" key="1">
    <source>
        <dbReference type="ARBA" id="ARBA00006484"/>
    </source>
</evidence>